<sequence length="396" mass="41150">MARTQRMPRLGGGFRSSASKLMGICLGGVVIFCSGHATADNFLEGIHNRGLQDARGAGTMSGPTFKDGVATCTLSGENQAKGEQTTATALTLSTENLTARLDCSGAKNVAVPQGLQTVCKPKQTSASLQAHIDAEKCKFGTANASEGTEVPLDELLGASKKLAWANESRSRTLGTGETWTLTLTEDDLPLKDTPFFVGCKQSNENERDLPGSCKVPVHVEARPSSETNNVVTCAYGQNSNTHALEVELTAEKNAVTIECGSVGSPLPENPTIHYCAPDDGNLDSCSAKKYVDALPMFEENWVKQDGEKSSVTLTIPESGFPVEDQKLRLGCVPKADSTRVASGGQADTAFGETASSCNVMVTVRASNAASSAVSTLQAAAVASGAVAVAGLLAGSL</sequence>
<feature type="domain" description="SRS" evidence="1">
    <location>
        <begin position="229"/>
        <end position="363"/>
    </location>
</feature>
<reference evidence="2" key="1">
    <citation type="submission" date="2011-02" db="EMBL/GenBank/DDBJ databases">
        <authorList>
            <person name="Aslett M."/>
        </authorList>
    </citation>
    <scope>NUCLEOTIDE SEQUENCE</scope>
    <source>
        <strain evidence="2">Liverpool</strain>
    </source>
</reference>
<dbReference type="InterPro" id="IPR007226">
    <property type="entry name" value="SRS_dom"/>
</dbReference>
<dbReference type="OMA" id="CKFGKSA"/>
<accession>F0VCW2</accession>
<keyword evidence="4" id="KW-1185">Reference proteome</keyword>
<dbReference type="EMBL" id="LN714479">
    <property type="protein sequence ID" value="CEL65427.1"/>
    <property type="molecule type" value="Genomic_DNA"/>
</dbReference>
<reference evidence="3" key="4">
    <citation type="journal article" date="2015" name="PLoS ONE">
        <title>Comprehensive Evaluation of Toxoplasma gondii VEG and Neospora caninum LIV Genomes with Tachyzoite Stage Transcriptome and Proteome Defines Novel Transcript Features.</title>
        <authorList>
            <person name="Ramaprasad A."/>
            <person name="Mourier T."/>
            <person name="Naeem R."/>
            <person name="Malas T.B."/>
            <person name="Moussa E."/>
            <person name="Panigrahi A."/>
            <person name="Vermont S.J."/>
            <person name="Otto T.D."/>
            <person name="Wastling J."/>
            <person name="Pain A."/>
        </authorList>
    </citation>
    <scope>NUCLEOTIDE SEQUENCE</scope>
    <source>
        <strain evidence="3">Liverpool</strain>
    </source>
</reference>
<evidence type="ECO:0000313" key="4">
    <source>
        <dbReference type="Proteomes" id="UP000007494"/>
    </source>
</evidence>
<feature type="domain" description="SRS" evidence="1">
    <location>
        <begin position="69"/>
        <end position="219"/>
    </location>
</feature>
<dbReference type="SUPFAM" id="SSF74877">
    <property type="entry name" value="Major surface antigen p30, SAG1"/>
    <property type="match status" value="2"/>
</dbReference>
<dbReference type="EMBL" id="FR823386">
    <property type="protein sequence ID" value="CBZ51477.1"/>
    <property type="molecule type" value="Genomic_DNA"/>
</dbReference>
<name>F0VCW2_NEOCL</name>
<dbReference type="GO" id="GO:0016020">
    <property type="term" value="C:membrane"/>
    <property type="evidence" value="ECO:0007669"/>
    <property type="project" value="InterPro"/>
</dbReference>
<dbReference type="PRINTS" id="PR01801">
    <property type="entry name" value="SURFCEANTIGN"/>
</dbReference>
<dbReference type="GeneID" id="13440476"/>
<dbReference type="AlphaFoldDB" id="F0VCW2"/>
<dbReference type="Gene3D" id="2.60.40.1320">
    <property type="entry name" value="SRS domain"/>
    <property type="match status" value="2"/>
</dbReference>
<dbReference type="InParanoid" id="F0VCW2"/>
<evidence type="ECO:0000313" key="3">
    <source>
        <dbReference type="EMBL" id="CEL65427.1"/>
    </source>
</evidence>
<evidence type="ECO:0000259" key="1">
    <source>
        <dbReference type="Pfam" id="PF04092"/>
    </source>
</evidence>
<proteinExistence type="predicted"/>
<dbReference type="VEuPathDB" id="ToxoDB:NCLIV_012712"/>
<dbReference type="InterPro" id="IPR028352">
    <property type="entry name" value="Surface_antig_SAG1"/>
</dbReference>
<evidence type="ECO:0000313" key="2">
    <source>
        <dbReference type="EMBL" id="CBZ51477.1"/>
    </source>
</evidence>
<dbReference type="Proteomes" id="UP000007494">
    <property type="component" value="Chromosome V"/>
</dbReference>
<reference evidence="2" key="2">
    <citation type="submission" date="2011-03" db="EMBL/GenBank/DDBJ databases">
        <title>Comparative genomics and transcriptomics of Neospora caninum and Toxoplasma gondii.</title>
        <authorList>
            <person name="Reid A.J."/>
            <person name="Sohal A."/>
            <person name="Harris D."/>
            <person name="Quail M."/>
            <person name="Sanders M."/>
            <person name="Berriman M."/>
            <person name="Wastling J.M."/>
            <person name="Pain A."/>
        </authorList>
    </citation>
    <scope>NUCLEOTIDE SEQUENCE</scope>
    <source>
        <strain evidence="2">Liverpool</strain>
    </source>
</reference>
<dbReference type="InterPro" id="IPR036755">
    <property type="entry name" value="SRS_dom_sf"/>
</dbReference>
<organism evidence="2 4">
    <name type="scientific">Neospora caninum (strain Liverpool)</name>
    <dbReference type="NCBI Taxonomy" id="572307"/>
    <lineage>
        <taxon>Eukaryota</taxon>
        <taxon>Sar</taxon>
        <taxon>Alveolata</taxon>
        <taxon>Apicomplexa</taxon>
        <taxon>Conoidasida</taxon>
        <taxon>Coccidia</taxon>
        <taxon>Eucoccidiorida</taxon>
        <taxon>Eimeriorina</taxon>
        <taxon>Sarcocystidae</taxon>
        <taxon>Neospora</taxon>
    </lineage>
</organism>
<gene>
    <name evidence="3" type="ORF">BN1204_012712</name>
    <name evidence="2" type="ORF">NCLIV_012712</name>
</gene>
<dbReference type="Pfam" id="PF04092">
    <property type="entry name" value="SAG"/>
    <property type="match status" value="2"/>
</dbReference>
<dbReference type="eggNOG" id="ENOG502TMGN">
    <property type="taxonomic scope" value="Eukaryota"/>
</dbReference>
<dbReference type="OrthoDB" id="10303180at2759"/>
<reference evidence="4" key="3">
    <citation type="journal article" date="2012" name="PLoS Pathog.">
        <title>Comparative genomics of the apicomplexan parasites Toxoplasma gondii and Neospora caninum: Coccidia differing in host range and transmission strategy.</title>
        <authorList>
            <person name="Reid A.J."/>
            <person name="Vermont S.J."/>
            <person name="Cotton J.A."/>
            <person name="Harris D."/>
            <person name="Hill-Cawthorne G.A."/>
            <person name="Konen-Waisman S."/>
            <person name="Latham S.M."/>
            <person name="Mourier T."/>
            <person name="Norton R."/>
            <person name="Quail M.A."/>
            <person name="Sanders M."/>
            <person name="Shanmugam D."/>
            <person name="Sohal A."/>
            <person name="Wasmuth J.D."/>
            <person name="Brunk B."/>
            <person name="Grigg M.E."/>
            <person name="Howard J.C."/>
            <person name="Parkinson J."/>
            <person name="Roos D.S."/>
            <person name="Trees A.J."/>
            <person name="Berriman M."/>
            <person name="Pain A."/>
            <person name="Wastling J.M."/>
        </authorList>
    </citation>
    <scope>NUCLEOTIDE SEQUENCE [LARGE SCALE GENOMIC DNA]</scope>
    <source>
        <strain evidence="4">Liverpool</strain>
    </source>
</reference>
<protein>
    <submittedName>
        <fullName evidence="2">SRS domain-containing protein</fullName>
    </submittedName>
</protein>
<dbReference type="RefSeq" id="XP_003881510.1">
    <property type="nucleotide sequence ID" value="XM_003881461.1"/>
</dbReference>